<dbReference type="AlphaFoldDB" id="A0RTT4"/>
<dbReference type="InterPro" id="IPR002711">
    <property type="entry name" value="HNH"/>
</dbReference>
<dbReference type="Pfam" id="PF01844">
    <property type="entry name" value="HNH"/>
    <property type="match status" value="1"/>
</dbReference>
<proteinExistence type="predicted"/>
<accession>A0RTT4</accession>
<gene>
    <name evidence="2" type="ordered locus">CENSYa_0106</name>
</gene>
<keyword evidence="2" id="KW-0255">Endonuclease</keyword>
<dbReference type="GO" id="GO:0008270">
    <property type="term" value="F:zinc ion binding"/>
    <property type="evidence" value="ECO:0007669"/>
    <property type="project" value="InterPro"/>
</dbReference>
<dbReference type="STRING" id="414004.CENSYa_0106"/>
<keyword evidence="2" id="KW-0378">Hydrolase</keyword>
<dbReference type="KEGG" id="csy:CENSYa_0106"/>
<sequence length="319" mass="37416">MAKDYLRMFNRFFGNSNRMASTYKPVFLRALLDVADLDGTRRLAGERWLERKDGKLVIDLNFIAARFAKYYWDMEYSFRLRQSQDRQDANITRLVKAAHKEGDKPPTIEVMASEEMDEFRKRVIKMSIKPEVLVHLLTDMKGLYVKTGPSTIQLDDDIIEFLRGHRVLLKQGINNVLARYLEKLNRMTPQITSKIEGEPTGRKALGSIAQEKMKKWQDSRCFYCEDKFSKPHVDHVIPHNYVFATDLYNCTLACQQCNCTKSDMLPEKDIFEKVVERNRGIPQCLKKFKPGYSEESYRLLFDTCIKEYNGDEFFTPRIR</sequence>
<evidence type="ECO:0000313" key="2">
    <source>
        <dbReference type="EMBL" id="ABK76751.1"/>
    </source>
</evidence>
<dbReference type="EnsemblBacteria" id="ABK76751">
    <property type="protein sequence ID" value="ABK76751"/>
    <property type="gene ID" value="CENSYa_0106"/>
</dbReference>
<dbReference type="GO" id="GO:0004519">
    <property type="term" value="F:endonuclease activity"/>
    <property type="evidence" value="ECO:0007669"/>
    <property type="project" value="UniProtKB-KW"/>
</dbReference>
<keyword evidence="2" id="KW-0540">Nuclease</keyword>
<dbReference type="Proteomes" id="UP000000758">
    <property type="component" value="Chromosome"/>
</dbReference>
<dbReference type="CDD" id="cd00085">
    <property type="entry name" value="HNHc"/>
    <property type="match status" value="1"/>
</dbReference>
<evidence type="ECO:0000313" key="3">
    <source>
        <dbReference type="Proteomes" id="UP000000758"/>
    </source>
</evidence>
<keyword evidence="3" id="KW-1185">Reference proteome</keyword>
<reference evidence="2 3" key="1">
    <citation type="journal article" date="2006" name="Proc. Natl. Acad. Sci. U.S.A.">
        <title>Genomic analysis of the uncultivated marine crenarchaeote Cenarchaeum symbiosum.</title>
        <authorList>
            <person name="Hallam S.J."/>
            <person name="Konstantinidis K.T."/>
            <person name="Putnam N."/>
            <person name="Schleper C."/>
            <person name="Watanabe Y."/>
            <person name="Sugahara J."/>
            <person name="Preston C."/>
            <person name="de la Torre J."/>
            <person name="Richardson P.M."/>
            <person name="DeLong E.F."/>
        </authorList>
    </citation>
    <scope>NUCLEOTIDE SEQUENCE [LARGE SCALE GENOMIC DNA]</scope>
    <source>
        <strain evidence="3">A</strain>
    </source>
</reference>
<dbReference type="Gene3D" id="1.10.30.50">
    <property type="match status" value="1"/>
</dbReference>
<dbReference type="EMBL" id="DP000238">
    <property type="protein sequence ID" value="ABK76751.1"/>
    <property type="molecule type" value="Genomic_DNA"/>
</dbReference>
<dbReference type="GO" id="GO:0003676">
    <property type="term" value="F:nucleic acid binding"/>
    <property type="evidence" value="ECO:0007669"/>
    <property type="project" value="InterPro"/>
</dbReference>
<dbReference type="HOGENOM" id="CLU_887402_0_0_2"/>
<protein>
    <submittedName>
        <fullName evidence="2">HNH endonuclease</fullName>
    </submittedName>
</protein>
<organism evidence="2 3">
    <name type="scientific">Cenarchaeum symbiosum (strain A)</name>
    <dbReference type="NCBI Taxonomy" id="414004"/>
    <lineage>
        <taxon>Archaea</taxon>
        <taxon>Nitrososphaerota</taxon>
        <taxon>Candidatus Cenarchaeales</taxon>
        <taxon>Candidatus Cenarchaeaceae</taxon>
        <taxon>Candidatus Cenarchaeum</taxon>
    </lineage>
</organism>
<name>A0RTT4_CENSY</name>
<dbReference type="PATRIC" id="fig|414004.10.peg.96"/>
<feature type="domain" description="HNH" evidence="1">
    <location>
        <begin position="221"/>
        <end position="263"/>
    </location>
</feature>
<evidence type="ECO:0000259" key="1">
    <source>
        <dbReference type="Pfam" id="PF01844"/>
    </source>
</evidence>
<dbReference type="InterPro" id="IPR003615">
    <property type="entry name" value="HNH_nuc"/>
</dbReference>